<feature type="region of interest" description="Disordered" evidence="1">
    <location>
        <begin position="43"/>
        <end position="113"/>
    </location>
</feature>
<feature type="transmembrane region" description="Helical" evidence="2">
    <location>
        <begin position="251"/>
        <end position="275"/>
    </location>
</feature>
<feature type="compositionally biased region" description="Basic and acidic residues" evidence="1">
    <location>
        <begin position="226"/>
        <end position="237"/>
    </location>
</feature>
<geneLocation type="plasmid" evidence="3 4">
    <name>unnamed1</name>
</geneLocation>
<feature type="compositionally biased region" description="Low complexity" evidence="1">
    <location>
        <begin position="60"/>
        <end position="75"/>
    </location>
</feature>
<gene>
    <name evidence="3" type="ORF">GBA65_20985</name>
</gene>
<proteinExistence type="predicted"/>
<dbReference type="AlphaFoldDB" id="A0A6G8Q3W8"/>
<dbReference type="KEGG" id="rmar:GBA65_20985"/>
<evidence type="ECO:0000256" key="1">
    <source>
        <dbReference type="SAM" id="MobiDB-lite"/>
    </source>
</evidence>
<keyword evidence="2" id="KW-0472">Membrane</keyword>
<accession>A0A6G8Q3W8</accession>
<dbReference type="RefSeq" id="WP_166398870.1">
    <property type="nucleotide sequence ID" value="NZ_CP045122.1"/>
</dbReference>
<name>A0A6G8Q3W8_9ACTN</name>
<feature type="compositionally biased region" description="Basic and acidic residues" evidence="1">
    <location>
        <begin position="177"/>
        <end position="189"/>
    </location>
</feature>
<keyword evidence="4" id="KW-1185">Reference proteome</keyword>
<keyword evidence="2" id="KW-0812">Transmembrane</keyword>
<keyword evidence="2" id="KW-1133">Transmembrane helix</keyword>
<dbReference type="EMBL" id="CP045122">
    <property type="protein sequence ID" value="QIN81156.1"/>
    <property type="molecule type" value="Genomic_DNA"/>
</dbReference>
<feature type="region of interest" description="Disordered" evidence="1">
    <location>
        <begin position="167"/>
        <end position="237"/>
    </location>
</feature>
<feature type="compositionally biased region" description="Gly residues" evidence="1">
    <location>
        <begin position="191"/>
        <end position="200"/>
    </location>
</feature>
<evidence type="ECO:0000256" key="2">
    <source>
        <dbReference type="SAM" id="Phobius"/>
    </source>
</evidence>
<protein>
    <submittedName>
        <fullName evidence="3">Uncharacterized protein</fullName>
    </submittedName>
</protein>
<reference evidence="3 4" key="1">
    <citation type="submission" date="2019-10" db="EMBL/GenBank/DDBJ databases">
        <title>Rubrobacter sp nov SCSIO 52915 isolated from a deep-sea sediment in the South China Sea.</title>
        <authorList>
            <person name="Chen R.W."/>
        </authorList>
    </citation>
    <scope>NUCLEOTIDE SEQUENCE [LARGE SCALE GENOMIC DNA]</scope>
    <source>
        <strain evidence="3 4">SCSIO 52915</strain>
        <plasmid evidence="3 4">unnamed1</plasmid>
    </source>
</reference>
<dbReference type="Proteomes" id="UP000502706">
    <property type="component" value="Plasmid unnamed1"/>
</dbReference>
<evidence type="ECO:0000313" key="3">
    <source>
        <dbReference type="EMBL" id="QIN81156.1"/>
    </source>
</evidence>
<sequence length="320" mass="33516">MARNGFGGPSPTGERRAVGLAILFGGIVLVGIILVFALTGGGGETAAQDGASPHGATTDAAPAAPEKPAVEAEPVSRPSGENENEATTPPEGATHEPGGYDPLGTGAEPGDLSETERGRVEMAATNFVLAAYGYKGDKQQEYSTVLNRTIFPWTFYESPGGAYVQGLPAAHQRRGRRELGGRGPLRDEGDLAGGGQGGRALRGRGRARQAQPDPGADVEAPPGDLEGQRGRRDPDARVARERREWTMWDPWITLLNLIAGSCAAWGIVTGGLTLMAAGPDREMQEKGKKRVLNSIGGYMIVLLGSAIYSLIFGTFLGVQL</sequence>
<evidence type="ECO:0000313" key="4">
    <source>
        <dbReference type="Proteomes" id="UP000502706"/>
    </source>
</evidence>
<feature type="transmembrane region" description="Helical" evidence="2">
    <location>
        <begin position="295"/>
        <end position="318"/>
    </location>
</feature>
<feature type="transmembrane region" description="Helical" evidence="2">
    <location>
        <begin position="17"/>
        <end position="38"/>
    </location>
</feature>
<organism evidence="3 4">
    <name type="scientific">Rubrobacter marinus</name>
    <dbReference type="NCBI Taxonomy" id="2653852"/>
    <lineage>
        <taxon>Bacteria</taxon>
        <taxon>Bacillati</taxon>
        <taxon>Actinomycetota</taxon>
        <taxon>Rubrobacteria</taxon>
        <taxon>Rubrobacterales</taxon>
        <taxon>Rubrobacteraceae</taxon>
        <taxon>Rubrobacter</taxon>
    </lineage>
</organism>
<keyword evidence="3" id="KW-0614">Plasmid</keyword>